<dbReference type="PANTHER" id="PTHR43569">
    <property type="entry name" value="AMIDOHYDROLASE"/>
    <property type="match status" value="1"/>
</dbReference>
<accession>A0A7X0JN55</accession>
<dbReference type="GO" id="GO:0016787">
    <property type="term" value="F:hydrolase activity"/>
    <property type="evidence" value="ECO:0007669"/>
    <property type="project" value="UniProtKB-KW"/>
</dbReference>
<dbReference type="InterPro" id="IPR006680">
    <property type="entry name" value="Amidohydro-rel"/>
</dbReference>
<proteinExistence type="inferred from homology"/>
<dbReference type="Pfam" id="PF04909">
    <property type="entry name" value="Amidohydro_2"/>
    <property type="match status" value="1"/>
</dbReference>
<dbReference type="EMBL" id="JACHBU010000006">
    <property type="protein sequence ID" value="MBB6509812.1"/>
    <property type="molecule type" value="Genomic_DNA"/>
</dbReference>
<comment type="similarity">
    <text evidence="1">Belongs to the metallo-dependent hydrolases superfamily.</text>
</comment>
<keyword evidence="3" id="KW-0378">Hydrolase</keyword>
<dbReference type="RefSeq" id="WP_113165109.1">
    <property type="nucleotide sequence ID" value="NZ_JACHBU010000006.1"/>
</dbReference>
<reference evidence="3 4" key="1">
    <citation type="submission" date="2020-08" db="EMBL/GenBank/DDBJ databases">
        <title>The Agave Microbiome: Exploring the role of microbial communities in plant adaptations to desert environments.</title>
        <authorList>
            <person name="Partida-Martinez L.P."/>
        </authorList>
    </citation>
    <scope>NUCLEOTIDE SEQUENCE [LARGE SCALE GENOMIC DNA]</scope>
    <source>
        <strain evidence="3 4">AS3.12</strain>
    </source>
</reference>
<protein>
    <submittedName>
        <fullName evidence="3">L-fuconolactonase</fullName>
        <ecNumber evidence="3">3.1.1.-</ecNumber>
    </submittedName>
</protein>
<dbReference type="InterPro" id="IPR032466">
    <property type="entry name" value="Metal_Hydrolase"/>
</dbReference>
<dbReference type="AlphaFoldDB" id="A0A7X0JN55"/>
<dbReference type="Gene3D" id="3.20.20.140">
    <property type="entry name" value="Metal-dependent hydrolases"/>
    <property type="match status" value="1"/>
</dbReference>
<feature type="domain" description="Amidohydrolase-related" evidence="2">
    <location>
        <begin position="3"/>
        <end position="270"/>
    </location>
</feature>
<sequence length="273" mass="30789">MRIDAHQHFWRIADRTGQWPGPEFAAIHRDFLPDDLTPLLEEAGVDGTVLVQTMETQADTKFMLDLADNHPFILGVVGWTDLKASDVQENIGQLASHSKLKGFRPMLQDLADDRWIDDPMLDAGIGTMIEHDLVFDALVLPRHLAPLCNFARRHQKLQIVIDHGAKPPIAEGRFIDWYARMKALAALPNVHCKLSGLLTEAGDQKPQSVRPYAETIFDLFGADRVIWGSDWPVLRLAGEYGAWLRQCLDIVPAEHHSSVFGGNAKRFYRLKEI</sequence>
<dbReference type="PANTHER" id="PTHR43569:SF2">
    <property type="entry name" value="AMIDOHYDROLASE-RELATED DOMAIN-CONTAINING PROTEIN"/>
    <property type="match status" value="1"/>
</dbReference>
<evidence type="ECO:0000313" key="4">
    <source>
        <dbReference type="Proteomes" id="UP000585437"/>
    </source>
</evidence>
<keyword evidence="4" id="KW-1185">Reference proteome</keyword>
<evidence type="ECO:0000313" key="3">
    <source>
        <dbReference type="EMBL" id="MBB6509812.1"/>
    </source>
</evidence>
<dbReference type="SUPFAM" id="SSF51556">
    <property type="entry name" value="Metallo-dependent hydrolases"/>
    <property type="match status" value="1"/>
</dbReference>
<organism evidence="3 4">
    <name type="scientific">Rhizobium soli</name>
    <dbReference type="NCBI Taxonomy" id="424798"/>
    <lineage>
        <taxon>Bacteria</taxon>
        <taxon>Pseudomonadati</taxon>
        <taxon>Pseudomonadota</taxon>
        <taxon>Alphaproteobacteria</taxon>
        <taxon>Hyphomicrobiales</taxon>
        <taxon>Rhizobiaceae</taxon>
        <taxon>Rhizobium/Agrobacterium group</taxon>
        <taxon>Rhizobium</taxon>
    </lineage>
</organism>
<name>A0A7X0JN55_9HYPH</name>
<comment type="caution">
    <text evidence="3">The sequence shown here is derived from an EMBL/GenBank/DDBJ whole genome shotgun (WGS) entry which is preliminary data.</text>
</comment>
<dbReference type="EC" id="3.1.1.-" evidence="3"/>
<dbReference type="Proteomes" id="UP000585437">
    <property type="component" value="Unassembled WGS sequence"/>
</dbReference>
<dbReference type="InterPro" id="IPR052350">
    <property type="entry name" value="Metallo-dep_Lactonases"/>
</dbReference>
<evidence type="ECO:0000259" key="2">
    <source>
        <dbReference type="Pfam" id="PF04909"/>
    </source>
</evidence>
<gene>
    <name evidence="3" type="ORF">F4695_003196</name>
</gene>
<evidence type="ECO:0000256" key="1">
    <source>
        <dbReference type="ARBA" id="ARBA00038310"/>
    </source>
</evidence>